<evidence type="ECO:0000256" key="1">
    <source>
        <dbReference type="SAM" id="MobiDB-lite"/>
    </source>
</evidence>
<geneLocation type="plasmid" evidence="2 3">
    <name>pJCM17324</name>
</geneLocation>
<feature type="compositionally biased region" description="Polar residues" evidence="1">
    <location>
        <begin position="17"/>
        <end position="33"/>
    </location>
</feature>
<keyword evidence="3" id="KW-1185">Reference proteome</keyword>
<evidence type="ECO:0000313" key="3">
    <source>
        <dbReference type="Proteomes" id="UP000466831"/>
    </source>
</evidence>
<accession>A0ABM7JK65</accession>
<evidence type="ECO:0000313" key="2">
    <source>
        <dbReference type="EMBL" id="BBY14397.1"/>
    </source>
</evidence>
<sequence length="106" mass="11799">MNIGVLAVKAYAATRSTKSRALTASTPKHQSGQYEEGINQKGARHMSGGRRSMCLVKPAEHRQAWLDRYGDDYATDEERRAAYRDFKANLAELTAVFSAVDNHDNP</sequence>
<gene>
    <name evidence="2" type="ORF">MMARJ_51370</name>
</gene>
<proteinExistence type="predicted"/>
<dbReference type="Proteomes" id="UP000466831">
    <property type="component" value="Plasmid pJCM17324"/>
</dbReference>
<organism evidence="2 3">
    <name type="scientific">Mycobacterium marseillense</name>
    <dbReference type="NCBI Taxonomy" id="701042"/>
    <lineage>
        <taxon>Bacteria</taxon>
        <taxon>Bacillati</taxon>
        <taxon>Actinomycetota</taxon>
        <taxon>Actinomycetes</taxon>
        <taxon>Mycobacteriales</taxon>
        <taxon>Mycobacteriaceae</taxon>
        <taxon>Mycobacterium</taxon>
        <taxon>Mycobacterium avium complex (MAC)</taxon>
    </lineage>
</organism>
<name>A0ABM7JK65_9MYCO</name>
<reference evidence="2 3" key="1">
    <citation type="journal article" date="2019" name="Emerg. Microbes Infect.">
        <title>Comprehensive subspecies identification of 175 nontuberculous mycobacteria species based on 7547 genomic profiles.</title>
        <authorList>
            <person name="Matsumoto Y."/>
            <person name="Kinjo T."/>
            <person name="Motooka D."/>
            <person name="Nabeya D."/>
            <person name="Jung N."/>
            <person name="Uechi K."/>
            <person name="Horii T."/>
            <person name="Iida T."/>
            <person name="Fujita J."/>
            <person name="Nakamura S."/>
        </authorList>
    </citation>
    <scope>NUCLEOTIDE SEQUENCE [LARGE SCALE GENOMIC DNA]</scope>
    <source>
        <strain evidence="2 3">JCM 17324</strain>
        <plasmid evidence="2">pJCM17324</plasmid>
    </source>
</reference>
<protein>
    <submittedName>
        <fullName evidence="2">Uncharacterized protein</fullName>
    </submittedName>
</protein>
<keyword evidence="2" id="KW-0614">Plasmid</keyword>
<dbReference type="EMBL" id="AP022585">
    <property type="protein sequence ID" value="BBY14397.1"/>
    <property type="molecule type" value="Genomic_DNA"/>
</dbReference>
<feature type="region of interest" description="Disordered" evidence="1">
    <location>
        <begin position="17"/>
        <end position="49"/>
    </location>
</feature>